<evidence type="ECO:0000313" key="18">
    <source>
        <dbReference type="EMBL" id="OQW54817.1"/>
    </source>
</evidence>
<dbReference type="Pfam" id="PF02518">
    <property type="entry name" value="HATPase_c"/>
    <property type="match status" value="1"/>
</dbReference>
<evidence type="ECO:0000256" key="15">
    <source>
        <dbReference type="SAM" id="Phobius"/>
    </source>
</evidence>
<dbReference type="Pfam" id="PF00512">
    <property type="entry name" value="HisKA"/>
    <property type="match status" value="1"/>
</dbReference>
<keyword evidence="5" id="KW-0997">Cell inner membrane</keyword>
<evidence type="ECO:0000256" key="9">
    <source>
        <dbReference type="ARBA" id="ARBA00022741"/>
    </source>
</evidence>
<comment type="caution">
    <text evidence="18">The sequence shown here is derived from an EMBL/GenBank/DDBJ whole genome shotgun (WGS) entry which is preliminary data.</text>
</comment>
<dbReference type="CDD" id="cd00082">
    <property type="entry name" value="HisKA"/>
    <property type="match status" value="1"/>
</dbReference>
<evidence type="ECO:0000256" key="4">
    <source>
        <dbReference type="ARBA" id="ARBA00022475"/>
    </source>
</evidence>
<evidence type="ECO:0000256" key="13">
    <source>
        <dbReference type="ARBA" id="ARBA00023012"/>
    </source>
</evidence>
<keyword evidence="12 15" id="KW-1133">Transmembrane helix</keyword>
<evidence type="ECO:0000256" key="3">
    <source>
        <dbReference type="ARBA" id="ARBA00012438"/>
    </source>
</evidence>
<evidence type="ECO:0000256" key="11">
    <source>
        <dbReference type="ARBA" id="ARBA00022840"/>
    </source>
</evidence>
<dbReference type="SUPFAM" id="SSF47384">
    <property type="entry name" value="Homodimeric domain of signal transducing histidine kinase"/>
    <property type="match status" value="1"/>
</dbReference>
<dbReference type="GO" id="GO:0005524">
    <property type="term" value="F:ATP binding"/>
    <property type="evidence" value="ECO:0007669"/>
    <property type="project" value="UniProtKB-KW"/>
</dbReference>
<evidence type="ECO:0000259" key="16">
    <source>
        <dbReference type="PROSITE" id="PS50109"/>
    </source>
</evidence>
<comment type="subcellular location">
    <subcellularLocation>
        <location evidence="2">Cell inner membrane</location>
        <topology evidence="2">Multi-pass membrane protein</topology>
    </subcellularLocation>
</comment>
<sequence>MARVASALPFHGADRLSSLWRVWRQWLYRVTPKGLYGRSLLIIILPMVILQCVVTIAFMDRHWQAVTRRLSSMVTSNIAAIIELYEAQPAPAAFDIVRTIARDRLELQVDILSPSSLPVTTDRPFFLTLDWALSRELRRQIGREFWIDTVGRSNLIEIRINLEENRGVIRFFVDRNRAYASNSHIFILWMVGTSFVLIAAAILFLRNQIRPIQRLAYAAEEFGKGREVADFTPRGAREVRRAAIAFLLMKRRIERQIEQRTTMLNGVSHDLRTMLTRFKLQLAVMKQSPEIEELQRDTDDMQRMLETYLAFARGDADESSETVDIASLLGQLVAEIGKDNIATHLEFSGDPQITVRPHAFKRCLLNLLVNAAHYATIINVIARHEDGKLTIIIDDNGPGIPPDLRDDVFRPFFRIDESRNQDTGGTGLGLAIAREVATSHGGNIILDQSPLGGLRAQVEIPA</sequence>
<keyword evidence="13" id="KW-0902">Two-component regulatory system</keyword>
<dbReference type="PRINTS" id="PR00344">
    <property type="entry name" value="BCTRLSENSOR"/>
</dbReference>
<evidence type="ECO:0000256" key="12">
    <source>
        <dbReference type="ARBA" id="ARBA00022989"/>
    </source>
</evidence>
<dbReference type="SMART" id="SM00388">
    <property type="entry name" value="HisKA"/>
    <property type="match status" value="1"/>
</dbReference>
<dbReference type="STRING" id="1827387.A4S15_03700"/>
<dbReference type="SMART" id="SM00304">
    <property type="entry name" value="HAMP"/>
    <property type="match status" value="1"/>
</dbReference>
<dbReference type="InterPro" id="IPR003594">
    <property type="entry name" value="HATPase_dom"/>
</dbReference>
<feature type="domain" description="Histidine kinase" evidence="16">
    <location>
        <begin position="266"/>
        <end position="462"/>
    </location>
</feature>
<evidence type="ECO:0000256" key="7">
    <source>
        <dbReference type="ARBA" id="ARBA00022679"/>
    </source>
</evidence>
<accession>A0A1W9I5E3</accession>
<proteinExistence type="predicted"/>
<evidence type="ECO:0000259" key="17">
    <source>
        <dbReference type="PROSITE" id="PS50885"/>
    </source>
</evidence>
<keyword evidence="11" id="KW-0067">ATP-binding</keyword>
<dbReference type="Proteomes" id="UP000192872">
    <property type="component" value="Unassembled WGS sequence"/>
</dbReference>
<dbReference type="PROSITE" id="PS50109">
    <property type="entry name" value="HIS_KIN"/>
    <property type="match status" value="1"/>
</dbReference>
<dbReference type="InterPro" id="IPR003660">
    <property type="entry name" value="HAMP_dom"/>
</dbReference>
<keyword evidence="6" id="KW-0597">Phosphoprotein</keyword>
<dbReference type="AlphaFoldDB" id="A0A1W9I5E3"/>
<dbReference type="Gene3D" id="3.30.565.10">
    <property type="entry name" value="Histidine kinase-like ATPase, C-terminal domain"/>
    <property type="match status" value="1"/>
</dbReference>
<dbReference type="InterPro" id="IPR050980">
    <property type="entry name" value="2C_sensor_his_kinase"/>
</dbReference>
<dbReference type="InterPro" id="IPR036097">
    <property type="entry name" value="HisK_dim/P_sf"/>
</dbReference>
<keyword evidence="8 15" id="KW-0812">Transmembrane</keyword>
<organism evidence="18 19">
    <name type="scientific">Candidatus Raskinella chloraquaticus</name>
    <dbReference type="NCBI Taxonomy" id="1951219"/>
    <lineage>
        <taxon>Bacteria</taxon>
        <taxon>Pseudomonadati</taxon>
        <taxon>Pseudomonadota</taxon>
        <taxon>Alphaproteobacteria</taxon>
        <taxon>Hyphomicrobiales</taxon>
        <taxon>Phreatobacteraceae</taxon>
        <taxon>Candidatus Raskinella</taxon>
    </lineage>
</organism>
<gene>
    <name evidence="18" type="ORF">A4S15_03700</name>
</gene>
<protein>
    <recommendedName>
        <fullName evidence="3">histidine kinase</fullName>
        <ecNumber evidence="3">2.7.13.3</ecNumber>
    </recommendedName>
</protein>
<keyword evidence="14 15" id="KW-0472">Membrane</keyword>
<evidence type="ECO:0000256" key="5">
    <source>
        <dbReference type="ARBA" id="ARBA00022519"/>
    </source>
</evidence>
<evidence type="ECO:0000256" key="8">
    <source>
        <dbReference type="ARBA" id="ARBA00022692"/>
    </source>
</evidence>
<dbReference type="PROSITE" id="PS50885">
    <property type="entry name" value="HAMP"/>
    <property type="match status" value="1"/>
</dbReference>
<dbReference type="InterPro" id="IPR004358">
    <property type="entry name" value="Sig_transdc_His_kin-like_C"/>
</dbReference>
<dbReference type="GO" id="GO:0000155">
    <property type="term" value="F:phosphorelay sensor kinase activity"/>
    <property type="evidence" value="ECO:0007669"/>
    <property type="project" value="InterPro"/>
</dbReference>
<dbReference type="EMBL" id="LWDL01000001">
    <property type="protein sequence ID" value="OQW54817.1"/>
    <property type="molecule type" value="Genomic_DNA"/>
</dbReference>
<dbReference type="InterPro" id="IPR005467">
    <property type="entry name" value="His_kinase_dom"/>
</dbReference>
<comment type="catalytic activity">
    <reaction evidence="1">
        <text>ATP + protein L-histidine = ADP + protein N-phospho-L-histidine.</text>
        <dbReference type="EC" id="2.7.13.3"/>
    </reaction>
</comment>
<dbReference type="EC" id="2.7.13.3" evidence="3"/>
<keyword evidence="9" id="KW-0547">Nucleotide-binding</keyword>
<dbReference type="InterPro" id="IPR036890">
    <property type="entry name" value="HATPase_C_sf"/>
</dbReference>
<evidence type="ECO:0000256" key="2">
    <source>
        <dbReference type="ARBA" id="ARBA00004429"/>
    </source>
</evidence>
<feature type="transmembrane region" description="Helical" evidence="15">
    <location>
        <begin position="185"/>
        <end position="205"/>
    </location>
</feature>
<keyword evidence="7" id="KW-0808">Transferase</keyword>
<evidence type="ECO:0000256" key="14">
    <source>
        <dbReference type="ARBA" id="ARBA00023136"/>
    </source>
</evidence>
<evidence type="ECO:0000256" key="10">
    <source>
        <dbReference type="ARBA" id="ARBA00022777"/>
    </source>
</evidence>
<dbReference type="SMART" id="SM00387">
    <property type="entry name" value="HATPase_c"/>
    <property type="match status" value="1"/>
</dbReference>
<feature type="domain" description="HAMP" evidence="17">
    <location>
        <begin position="206"/>
        <end position="258"/>
    </location>
</feature>
<name>A0A1W9I5E3_9HYPH</name>
<keyword evidence="4" id="KW-1003">Cell membrane</keyword>
<dbReference type="InterPro" id="IPR003661">
    <property type="entry name" value="HisK_dim/P_dom"/>
</dbReference>
<dbReference type="Pfam" id="PF00672">
    <property type="entry name" value="HAMP"/>
    <property type="match status" value="1"/>
</dbReference>
<evidence type="ECO:0000256" key="6">
    <source>
        <dbReference type="ARBA" id="ARBA00022553"/>
    </source>
</evidence>
<dbReference type="Gene3D" id="1.10.287.130">
    <property type="match status" value="1"/>
</dbReference>
<dbReference type="SUPFAM" id="SSF55874">
    <property type="entry name" value="ATPase domain of HSP90 chaperone/DNA topoisomerase II/histidine kinase"/>
    <property type="match status" value="1"/>
</dbReference>
<dbReference type="GO" id="GO:0005886">
    <property type="term" value="C:plasma membrane"/>
    <property type="evidence" value="ECO:0007669"/>
    <property type="project" value="UniProtKB-SubCell"/>
</dbReference>
<dbReference type="PANTHER" id="PTHR44936">
    <property type="entry name" value="SENSOR PROTEIN CREC"/>
    <property type="match status" value="1"/>
</dbReference>
<feature type="transmembrane region" description="Helical" evidence="15">
    <location>
        <begin position="35"/>
        <end position="59"/>
    </location>
</feature>
<keyword evidence="10 18" id="KW-0418">Kinase</keyword>
<evidence type="ECO:0000313" key="19">
    <source>
        <dbReference type="Proteomes" id="UP000192872"/>
    </source>
</evidence>
<reference evidence="18 19" key="1">
    <citation type="journal article" date="2017" name="Water Res.">
        <title>Comammox in drinking water systems.</title>
        <authorList>
            <person name="Wang Y."/>
            <person name="Ma L."/>
            <person name="Mao Y."/>
            <person name="Jiang X."/>
            <person name="Xia Y."/>
            <person name="Yu K."/>
            <person name="Li B."/>
            <person name="Zhang T."/>
        </authorList>
    </citation>
    <scope>NUCLEOTIDE SEQUENCE [LARGE SCALE GENOMIC DNA]</scope>
    <source>
        <strain evidence="18">SG_bin8</strain>
    </source>
</reference>
<evidence type="ECO:0000256" key="1">
    <source>
        <dbReference type="ARBA" id="ARBA00000085"/>
    </source>
</evidence>
<dbReference type="PANTHER" id="PTHR44936:SF5">
    <property type="entry name" value="SENSOR HISTIDINE KINASE ENVZ"/>
    <property type="match status" value="1"/>
</dbReference>